<protein>
    <submittedName>
        <fullName evidence="6">ABC-type cobalt transport system, permease component CbiQ</fullName>
    </submittedName>
</protein>
<reference evidence="6 7" key="1">
    <citation type="submission" date="2013-05" db="EMBL/GenBank/DDBJ databases">
        <title>Draft genome sequence of Rubidibacter lacunae KORDI 51-2.</title>
        <authorList>
            <person name="Choi D.H."/>
            <person name="Noh J.H."/>
            <person name="Kwon K.-K."/>
            <person name="Lee J.-H."/>
            <person name="Ryu J.-Y."/>
        </authorList>
    </citation>
    <scope>NUCLEOTIDE SEQUENCE [LARGE SCALE GENOMIC DNA]</scope>
    <source>
        <strain evidence="6 7">KORDI 51-2</strain>
    </source>
</reference>
<dbReference type="CDD" id="cd16914">
    <property type="entry name" value="EcfT"/>
    <property type="match status" value="1"/>
</dbReference>
<dbReference type="InParanoid" id="U5DP65"/>
<evidence type="ECO:0000256" key="3">
    <source>
        <dbReference type="ARBA" id="ARBA00022989"/>
    </source>
</evidence>
<feature type="transmembrane region" description="Helical" evidence="5">
    <location>
        <begin position="269"/>
        <end position="288"/>
    </location>
</feature>
<comment type="subcellular location">
    <subcellularLocation>
        <location evidence="1">Membrane</location>
        <topology evidence="1">Multi-pass membrane protein</topology>
    </subcellularLocation>
</comment>
<dbReference type="PATRIC" id="fig|582515.4.peg.1036"/>
<proteinExistence type="predicted"/>
<name>U5DP65_9CHRO</name>
<dbReference type="OrthoDB" id="506777at2"/>
<dbReference type="GO" id="GO:0005886">
    <property type="term" value="C:plasma membrane"/>
    <property type="evidence" value="ECO:0007669"/>
    <property type="project" value="UniProtKB-ARBA"/>
</dbReference>
<evidence type="ECO:0000313" key="7">
    <source>
        <dbReference type="Proteomes" id="UP000016960"/>
    </source>
</evidence>
<dbReference type="STRING" id="582515.KR51_00009270"/>
<gene>
    <name evidence="6" type="ORF">KR51_00009270</name>
</gene>
<dbReference type="FunCoup" id="U5DP65">
    <property type="interactions" value="257"/>
</dbReference>
<dbReference type="AlphaFoldDB" id="U5DP65"/>
<dbReference type="PANTHER" id="PTHR33514">
    <property type="entry name" value="PROTEIN ABCI12, CHLOROPLASTIC"/>
    <property type="match status" value="1"/>
</dbReference>
<organism evidence="6 7">
    <name type="scientific">Rubidibacter lacunae KORDI 51-2</name>
    <dbReference type="NCBI Taxonomy" id="582515"/>
    <lineage>
        <taxon>Bacteria</taxon>
        <taxon>Bacillati</taxon>
        <taxon>Cyanobacteriota</taxon>
        <taxon>Cyanophyceae</taxon>
        <taxon>Oscillatoriophycideae</taxon>
        <taxon>Chroococcales</taxon>
        <taxon>Aphanothecaceae</taxon>
        <taxon>Rubidibacter</taxon>
    </lineage>
</organism>
<dbReference type="Proteomes" id="UP000016960">
    <property type="component" value="Unassembled WGS sequence"/>
</dbReference>
<feature type="transmembrane region" description="Helical" evidence="5">
    <location>
        <begin position="133"/>
        <end position="153"/>
    </location>
</feature>
<accession>U5DP65</accession>
<feature type="transmembrane region" description="Helical" evidence="5">
    <location>
        <begin position="29"/>
        <end position="60"/>
    </location>
</feature>
<keyword evidence="4 5" id="KW-0472">Membrane</keyword>
<evidence type="ECO:0000256" key="1">
    <source>
        <dbReference type="ARBA" id="ARBA00004141"/>
    </source>
</evidence>
<dbReference type="PANTHER" id="PTHR33514:SF13">
    <property type="entry name" value="PROTEIN ABCI12, CHLOROPLASTIC"/>
    <property type="match status" value="1"/>
</dbReference>
<dbReference type="eggNOG" id="COG0619">
    <property type="taxonomic scope" value="Bacteria"/>
</dbReference>
<evidence type="ECO:0000256" key="4">
    <source>
        <dbReference type="ARBA" id="ARBA00023136"/>
    </source>
</evidence>
<dbReference type="EMBL" id="ASSJ01000021">
    <property type="protein sequence ID" value="ERN42404.1"/>
    <property type="molecule type" value="Genomic_DNA"/>
</dbReference>
<sequence length="293" mass="32859">MDLLRSLPLGLYLEHPVTWMHRLDARVKFIWLMGFLLTPILANAAWRIGLVGLLMLLALAAGIPLRVWKQQLGWLLVLCSLVFVLTCIFNDGLAASTTARLPALDLDLPQPGRYDYIVVSTGKIRVTQRSLELGILVSTLIFTVLYSSSLYLLTTAPEEIAAGLEALMRPLRYLKVPVTEVALTLTLSLRFIPLVLEEIQNLARSIGTRAIDWKQLGLRRSIQLWLLVAERLLANLLLRAEQIAIAMDVRGFTSPDTHRVRWHDLRLRSGDWLAALALVVFLVGRAIWGNKSA</sequence>
<dbReference type="Pfam" id="PF02361">
    <property type="entry name" value="CbiQ"/>
    <property type="match status" value="1"/>
</dbReference>
<keyword evidence="2 5" id="KW-0812">Transmembrane</keyword>
<comment type="caution">
    <text evidence="6">The sequence shown here is derived from an EMBL/GenBank/DDBJ whole genome shotgun (WGS) entry which is preliminary data.</text>
</comment>
<dbReference type="RefSeq" id="WP_022605138.1">
    <property type="nucleotide sequence ID" value="NZ_ASSJ01000021.1"/>
</dbReference>
<evidence type="ECO:0000256" key="5">
    <source>
        <dbReference type="SAM" id="Phobius"/>
    </source>
</evidence>
<dbReference type="InterPro" id="IPR003339">
    <property type="entry name" value="ABC/ECF_trnsptr_transmembrane"/>
</dbReference>
<feature type="transmembrane region" description="Helical" evidence="5">
    <location>
        <begin position="72"/>
        <end position="90"/>
    </location>
</feature>
<evidence type="ECO:0000256" key="2">
    <source>
        <dbReference type="ARBA" id="ARBA00022692"/>
    </source>
</evidence>
<keyword evidence="7" id="KW-1185">Reference proteome</keyword>
<keyword evidence="3 5" id="KW-1133">Transmembrane helix</keyword>
<evidence type="ECO:0000313" key="6">
    <source>
        <dbReference type="EMBL" id="ERN42404.1"/>
    </source>
</evidence>